<reference evidence="2" key="2">
    <citation type="journal article" date="2021" name="PeerJ">
        <title>Extensive microbial diversity within the chicken gut microbiome revealed by metagenomics and culture.</title>
        <authorList>
            <person name="Gilroy R."/>
            <person name="Ravi A."/>
            <person name="Getino M."/>
            <person name="Pursley I."/>
            <person name="Horton D.L."/>
            <person name="Alikhan N.F."/>
            <person name="Baker D."/>
            <person name="Gharbi K."/>
            <person name="Hall N."/>
            <person name="Watson M."/>
            <person name="Adriaenssens E.M."/>
            <person name="Foster-Nyarko E."/>
            <person name="Jarju S."/>
            <person name="Secka A."/>
            <person name="Antonio M."/>
            <person name="Oren A."/>
            <person name="Chaudhuri R.R."/>
            <person name="La Ragione R."/>
            <person name="Hildebrand F."/>
            <person name="Pallen M.J."/>
        </authorList>
    </citation>
    <scope>NUCLEOTIDE SEQUENCE</scope>
    <source>
        <strain evidence="2">CHK186-9395</strain>
    </source>
</reference>
<dbReference type="EMBL" id="DVOJ01000015">
    <property type="protein sequence ID" value="HIV01781.1"/>
    <property type="molecule type" value="Genomic_DNA"/>
</dbReference>
<proteinExistence type="predicted"/>
<dbReference type="AlphaFoldDB" id="A0A9D1SZI6"/>
<accession>A0A9D1SZI6</accession>
<dbReference type="InterPro" id="IPR000253">
    <property type="entry name" value="FHA_dom"/>
</dbReference>
<organism evidence="2 3">
    <name type="scientific">Candidatus Caccopulliclostridium gallistercoris</name>
    <dbReference type="NCBI Taxonomy" id="2840719"/>
    <lineage>
        <taxon>Bacteria</taxon>
        <taxon>Bacillati</taxon>
        <taxon>Bacillota</taxon>
        <taxon>Clostridia</taxon>
        <taxon>Candidatus Caccopulliclostridium</taxon>
    </lineage>
</organism>
<comment type="caution">
    <text evidence="2">The sequence shown here is derived from an EMBL/GenBank/DDBJ whole genome shotgun (WGS) entry which is preliminary data.</text>
</comment>
<gene>
    <name evidence="2" type="ORF">IAA62_04435</name>
</gene>
<evidence type="ECO:0000259" key="1">
    <source>
        <dbReference type="PROSITE" id="PS50006"/>
    </source>
</evidence>
<reference evidence="2" key="1">
    <citation type="submission" date="2020-10" db="EMBL/GenBank/DDBJ databases">
        <authorList>
            <person name="Gilroy R."/>
        </authorList>
    </citation>
    <scope>NUCLEOTIDE SEQUENCE</scope>
    <source>
        <strain evidence="2">CHK186-9395</strain>
    </source>
</reference>
<sequence length="469" mass="54677">MFKYLPTKDELLPITNENSTFYECGFNVPFDDLPFIKKLQIINDVIRQTLIPNGSPNPNTEQETLIGNCQTAAIVSIEYLKSLGIGKNHRMVFCQRRPYDPPDVRTTHAAVLVDDNDGNTYFFDATPYVASNYGKVLENTKFYEHVEIINGEKFDLLFFLKELKYKGDYNLLEQKDIPFYVEILSESLKYPIFQGYISKGYEILSKFLDNKSDSDKFVKEAIKANPYSKLNPERAPLIKNRNLLMQKQIAIWREELTDLLRSNTNFKRQLELAQNIYQELKVMDNSLEINVPLFGKNYKMTHMTPKFFKDYGLNTIMIKPSAYYAGVSATIRERFLHRGHGALYEYSTNLTAPTPICKILPMLFSHTLGDKYVRAMNGKSTIILLQEKANVLYKKKKELRNELCKNMWNRNIKWSDGEDIYWHKSTTNLIHSTDSPSEASMHFMMGYPEQQIMTRFMYPNPKLEEELEK</sequence>
<dbReference type="PROSITE" id="PS50006">
    <property type="entry name" value="FHA_DOMAIN"/>
    <property type="match status" value="1"/>
</dbReference>
<name>A0A9D1SZI6_9FIRM</name>
<evidence type="ECO:0000313" key="2">
    <source>
        <dbReference type="EMBL" id="HIV01781.1"/>
    </source>
</evidence>
<feature type="domain" description="FHA" evidence="1">
    <location>
        <begin position="83"/>
        <end position="142"/>
    </location>
</feature>
<dbReference type="Proteomes" id="UP000886861">
    <property type="component" value="Unassembled WGS sequence"/>
</dbReference>
<evidence type="ECO:0000313" key="3">
    <source>
        <dbReference type="Proteomes" id="UP000886861"/>
    </source>
</evidence>
<protein>
    <recommendedName>
        <fullName evidence="1">FHA domain-containing protein</fullName>
    </recommendedName>
</protein>